<accession>A0ABX4ZT94</accession>
<reference evidence="1 2" key="1">
    <citation type="submission" date="2018-02" db="EMBL/GenBank/DDBJ databases">
        <title>Classification genera of Pasteurellaceae by whole genome sequence comparison.</title>
        <authorList>
            <person name="Christensen H."/>
        </authorList>
    </citation>
    <scope>NUCLEOTIDE SEQUENCE [LARGE SCALE GENOMIC DNA]</scope>
    <source>
        <strain evidence="1 2">20186H4H1</strain>
    </source>
</reference>
<name>A0ABX4ZT94_9PAST</name>
<dbReference type="EMBL" id="PQVI01000086">
    <property type="protein sequence ID" value="POY42244.1"/>
    <property type="molecule type" value="Genomic_DNA"/>
</dbReference>
<dbReference type="Proteomes" id="UP000237229">
    <property type="component" value="Unassembled WGS sequence"/>
</dbReference>
<sequence length="96" mass="11211">MKNTDSPLWKQMFSPTSSKSELTEIRHRLSIDENLSYLLQAFLYSEWLAYNTKVRTELNPELRQEYLHYAHALAEIAGKLFKESESPKTTEMPSSI</sequence>
<gene>
    <name evidence="1" type="ORF">C3Z13_06940</name>
</gene>
<evidence type="ECO:0000313" key="1">
    <source>
        <dbReference type="EMBL" id="POY42244.1"/>
    </source>
</evidence>
<comment type="caution">
    <text evidence="1">The sequence shown here is derived from an EMBL/GenBank/DDBJ whole genome shotgun (WGS) entry which is preliminary data.</text>
</comment>
<organism evidence="1 2">
    <name type="scientific">Avibacterium endocarditidis</name>
    <dbReference type="NCBI Taxonomy" id="380674"/>
    <lineage>
        <taxon>Bacteria</taxon>
        <taxon>Pseudomonadati</taxon>
        <taxon>Pseudomonadota</taxon>
        <taxon>Gammaproteobacteria</taxon>
        <taxon>Pasteurellales</taxon>
        <taxon>Pasteurellaceae</taxon>
        <taxon>Avibacterium</taxon>
    </lineage>
</organism>
<keyword evidence="2" id="KW-1185">Reference proteome</keyword>
<protein>
    <submittedName>
        <fullName evidence="1">Uncharacterized protein</fullName>
    </submittedName>
</protein>
<proteinExistence type="predicted"/>
<evidence type="ECO:0000313" key="2">
    <source>
        <dbReference type="Proteomes" id="UP000237229"/>
    </source>
</evidence>